<name>A0A0F9BVD2_9ZZZZ</name>
<accession>A0A0F9BVD2</accession>
<organism evidence="1">
    <name type="scientific">marine sediment metagenome</name>
    <dbReference type="NCBI Taxonomy" id="412755"/>
    <lineage>
        <taxon>unclassified sequences</taxon>
        <taxon>metagenomes</taxon>
        <taxon>ecological metagenomes</taxon>
    </lineage>
</organism>
<sequence>MTSGRHLGDEKTSLPPLCPCVQEEPMSATGILVSSLARWARSLRPRDTATRLCLLAGVVCLTGCSTARVIDVEGQISTTTDALDGDAVKTALVTFLAKHAAELQRELLLPVGRSTTKATLESVEDDLGRPHYRRWRLGAWEIVGSPSLCWASFERSYGNLEAATLEVELVRRGRRYIVRRWDIWGSVLSPVAQ</sequence>
<proteinExistence type="predicted"/>
<protein>
    <submittedName>
        <fullName evidence="1">Uncharacterized protein</fullName>
    </submittedName>
</protein>
<dbReference type="AlphaFoldDB" id="A0A0F9BVD2"/>
<reference evidence="1" key="1">
    <citation type="journal article" date="2015" name="Nature">
        <title>Complex archaea that bridge the gap between prokaryotes and eukaryotes.</title>
        <authorList>
            <person name="Spang A."/>
            <person name="Saw J.H."/>
            <person name="Jorgensen S.L."/>
            <person name="Zaremba-Niedzwiedzka K."/>
            <person name="Martijn J."/>
            <person name="Lind A.E."/>
            <person name="van Eijk R."/>
            <person name="Schleper C."/>
            <person name="Guy L."/>
            <person name="Ettema T.J."/>
        </authorList>
    </citation>
    <scope>NUCLEOTIDE SEQUENCE</scope>
</reference>
<dbReference type="EMBL" id="LAZR01039072">
    <property type="protein sequence ID" value="KKL17907.1"/>
    <property type="molecule type" value="Genomic_DNA"/>
</dbReference>
<gene>
    <name evidence="1" type="ORF">LCGC14_2480840</name>
</gene>
<evidence type="ECO:0000313" key="1">
    <source>
        <dbReference type="EMBL" id="KKL17907.1"/>
    </source>
</evidence>
<comment type="caution">
    <text evidence="1">The sequence shown here is derived from an EMBL/GenBank/DDBJ whole genome shotgun (WGS) entry which is preliminary data.</text>
</comment>